<keyword evidence="2" id="KW-1185">Reference proteome</keyword>
<dbReference type="AlphaFoldDB" id="A0A8J2K2X4"/>
<dbReference type="Proteomes" id="UP000708208">
    <property type="component" value="Unassembled WGS sequence"/>
</dbReference>
<comment type="caution">
    <text evidence="1">The sequence shown here is derived from an EMBL/GenBank/DDBJ whole genome shotgun (WGS) entry which is preliminary data.</text>
</comment>
<reference evidence="1" key="1">
    <citation type="submission" date="2021-06" db="EMBL/GenBank/DDBJ databases">
        <authorList>
            <person name="Hodson N. C."/>
            <person name="Mongue J. A."/>
            <person name="Jaron S. K."/>
        </authorList>
    </citation>
    <scope>NUCLEOTIDE SEQUENCE</scope>
</reference>
<accession>A0A8J2K2X4</accession>
<sequence>DTYRSGYPWSLGNISTTWKPCRKNILQKFIQDKLVVVGDFNINFFSNQSQTCCNLMARIGLKSSLPDKAISTTGNTMIDNCFTNVETCTAGFIDAPFSYHKPLRIIV</sequence>
<feature type="non-terminal residue" evidence="1">
    <location>
        <position position="1"/>
    </location>
</feature>
<evidence type="ECO:0008006" key="3">
    <source>
        <dbReference type="Google" id="ProtNLM"/>
    </source>
</evidence>
<evidence type="ECO:0000313" key="1">
    <source>
        <dbReference type="EMBL" id="CAG7732218.1"/>
    </source>
</evidence>
<proteinExistence type="predicted"/>
<dbReference type="EMBL" id="CAJVCH010226847">
    <property type="protein sequence ID" value="CAG7732218.1"/>
    <property type="molecule type" value="Genomic_DNA"/>
</dbReference>
<organism evidence="1 2">
    <name type="scientific">Allacma fusca</name>
    <dbReference type="NCBI Taxonomy" id="39272"/>
    <lineage>
        <taxon>Eukaryota</taxon>
        <taxon>Metazoa</taxon>
        <taxon>Ecdysozoa</taxon>
        <taxon>Arthropoda</taxon>
        <taxon>Hexapoda</taxon>
        <taxon>Collembola</taxon>
        <taxon>Symphypleona</taxon>
        <taxon>Sminthuridae</taxon>
        <taxon>Allacma</taxon>
    </lineage>
</organism>
<name>A0A8J2K2X4_9HEXA</name>
<evidence type="ECO:0000313" key="2">
    <source>
        <dbReference type="Proteomes" id="UP000708208"/>
    </source>
</evidence>
<protein>
    <recommendedName>
        <fullName evidence="3">Endonuclease/exonuclease/phosphatase domain-containing protein</fullName>
    </recommendedName>
</protein>
<gene>
    <name evidence="1" type="ORF">AFUS01_LOCUS20743</name>
</gene>